<dbReference type="AlphaFoldDB" id="A0A6P8F7J9"/>
<keyword evidence="2 4" id="KW-0378">Hydrolase</keyword>
<organism evidence="8 9">
    <name type="scientific">Clupea harengus</name>
    <name type="common">Atlantic herring</name>
    <dbReference type="NCBI Taxonomy" id="7950"/>
    <lineage>
        <taxon>Eukaryota</taxon>
        <taxon>Metazoa</taxon>
        <taxon>Chordata</taxon>
        <taxon>Craniata</taxon>
        <taxon>Vertebrata</taxon>
        <taxon>Euteleostomi</taxon>
        <taxon>Actinopterygii</taxon>
        <taxon>Neopterygii</taxon>
        <taxon>Teleostei</taxon>
        <taxon>Clupei</taxon>
        <taxon>Clupeiformes</taxon>
        <taxon>Clupeoidei</taxon>
        <taxon>Clupeidae</taxon>
        <taxon>Clupea</taxon>
    </lineage>
</organism>
<dbReference type="GO" id="GO:0004806">
    <property type="term" value="F:triacylglycerol lipase activity"/>
    <property type="evidence" value="ECO:0007669"/>
    <property type="project" value="UniProtKB-EC"/>
</dbReference>
<evidence type="ECO:0000259" key="7">
    <source>
        <dbReference type="PROSITE" id="PS51635"/>
    </source>
</evidence>
<evidence type="ECO:0000313" key="8">
    <source>
        <dbReference type="Proteomes" id="UP000515152"/>
    </source>
</evidence>
<feature type="active site" description="Proton acceptor" evidence="4">
    <location>
        <position position="166"/>
    </location>
</feature>
<feature type="domain" description="PNPLA" evidence="7">
    <location>
        <begin position="10"/>
        <end position="179"/>
    </location>
</feature>
<dbReference type="OrthoDB" id="197155at2759"/>
<dbReference type="GO" id="GO:0005737">
    <property type="term" value="C:cytoplasm"/>
    <property type="evidence" value="ECO:0007669"/>
    <property type="project" value="TreeGrafter"/>
</dbReference>
<gene>
    <name evidence="9" type="primary">LOC105891509</name>
</gene>
<evidence type="ECO:0000256" key="3">
    <source>
        <dbReference type="ARBA" id="ARBA00023098"/>
    </source>
</evidence>
<name>A0A6P8F7J9_CLUHA</name>
<dbReference type="KEGG" id="char:105891509"/>
<keyword evidence="8" id="KW-1185">Reference proteome</keyword>
<keyword evidence="3 4" id="KW-0443">Lipid metabolism</keyword>
<feature type="active site" description="Nucleophile" evidence="4">
    <location>
        <position position="47"/>
    </location>
</feature>
<dbReference type="GO" id="GO:0055088">
    <property type="term" value="P:lipid homeostasis"/>
    <property type="evidence" value="ECO:0007669"/>
    <property type="project" value="TreeGrafter"/>
</dbReference>
<dbReference type="PANTHER" id="PTHR12406">
    <property type="entry name" value="CALCIUM-INDEPENDENT PHOSPHOLIPASE A2 IPLA2 -RELATED"/>
    <property type="match status" value="1"/>
</dbReference>
<dbReference type="Gene3D" id="3.40.1090.10">
    <property type="entry name" value="Cytosolic phospholipase A2 catalytic domain"/>
    <property type="match status" value="2"/>
</dbReference>
<feature type="transmembrane region" description="Helical" evidence="6">
    <location>
        <begin position="340"/>
        <end position="363"/>
    </location>
</feature>
<dbReference type="EC" id="3.1.1.3" evidence="1"/>
<feature type="short sequence motif" description="GXSXG" evidence="4">
    <location>
        <begin position="45"/>
        <end position="49"/>
    </location>
</feature>
<dbReference type="InterPro" id="IPR016035">
    <property type="entry name" value="Acyl_Trfase/lysoPLipase"/>
</dbReference>
<dbReference type="SUPFAM" id="SSF52151">
    <property type="entry name" value="FabD/lysophospholipase-like"/>
    <property type="match status" value="1"/>
</dbReference>
<evidence type="ECO:0000256" key="5">
    <source>
        <dbReference type="SAM" id="MobiDB-lite"/>
    </source>
</evidence>
<dbReference type="GeneID" id="105891509"/>
<dbReference type="GO" id="GO:0005811">
    <property type="term" value="C:lipid droplet"/>
    <property type="evidence" value="ECO:0007669"/>
    <property type="project" value="TreeGrafter"/>
</dbReference>
<dbReference type="FunFam" id="3.40.1090.10:FF:000003">
    <property type="entry name" value="Patatin-like phospholipase domain-containing protein 2"/>
    <property type="match status" value="1"/>
</dbReference>
<reference evidence="9" key="1">
    <citation type="submission" date="2025-08" db="UniProtKB">
        <authorList>
            <consortium name="RefSeq"/>
        </authorList>
    </citation>
    <scope>IDENTIFICATION</scope>
</reference>
<dbReference type="GO" id="GO:0016020">
    <property type="term" value="C:membrane"/>
    <property type="evidence" value="ECO:0007669"/>
    <property type="project" value="TreeGrafter"/>
</dbReference>
<proteinExistence type="predicted"/>
<keyword evidence="4" id="KW-0442">Lipid degradation</keyword>
<dbReference type="PROSITE" id="PS51257">
    <property type="entry name" value="PROKAR_LIPOPROTEIN"/>
    <property type="match status" value="1"/>
</dbReference>
<evidence type="ECO:0000256" key="2">
    <source>
        <dbReference type="ARBA" id="ARBA00022801"/>
    </source>
</evidence>
<keyword evidence="6" id="KW-1133">Transmembrane helix</keyword>
<sequence length="448" mass="50162">MFETKNGWDISVAGSGFLGVYYIGVGSCLQERASYILDGATKICGASSGALFGAAIACNISMDKTLAIMMEMAKQARKRSLGALHPAFNLMKLVHHFMDRELPDDAHLLANNRLFVSLTRVSDGQNLLVSQFDSKEDLMQALICSCFFPPFCGWMPPSFRGIRYVDGAVSDNLPLGKLKNTITISPFSGESDICPQENSYYYHKVQYNNVSIQVNFSNMFRVASVFLPPEHEVLEQMCRDGYRDALRFLHENNLLKLDPLPELSLTDGSSTPMSCNEVKQLSDTENNEMNCTTICKKRSHVQHKQDEESTNSLPAHIEKVMSESCGGAPYAAGRFRLMRLLVQILMLCILPLEWAFAFVYRFIEWAPEITSDIQWLCSLIWGLFHLKDKGTLTGNKCQQMSSLDEQESSSQSLSEWDVSGEPLYPATGLQHLPSGDMQHNQSNQPTDQ</sequence>
<dbReference type="PANTHER" id="PTHR12406:SF22">
    <property type="entry name" value="1-ACYLGLYCEROL-3-PHOSPHATE O-ACYLTRANSFERASE PNPLA3"/>
    <property type="match status" value="1"/>
</dbReference>
<protein>
    <recommendedName>
        <fullName evidence="1">triacylglycerol lipase</fullName>
        <ecNumber evidence="1">3.1.1.3</ecNumber>
    </recommendedName>
</protein>
<feature type="short sequence motif" description="GXGXXG" evidence="4">
    <location>
        <begin position="14"/>
        <end position="19"/>
    </location>
</feature>
<dbReference type="PROSITE" id="PS51635">
    <property type="entry name" value="PNPLA"/>
    <property type="match status" value="1"/>
</dbReference>
<evidence type="ECO:0000313" key="9">
    <source>
        <dbReference type="RefSeq" id="XP_031421094.1"/>
    </source>
</evidence>
<dbReference type="InterPro" id="IPR033562">
    <property type="entry name" value="PLPL"/>
</dbReference>
<feature type="compositionally biased region" description="Low complexity" evidence="5">
    <location>
        <begin position="400"/>
        <end position="415"/>
    </location>
</feature>
<keyword evidence="6" id="KW-0812">Transmembrane</keyword>
<feature type="short sequence motif" description="DGA/G" evidence="4">
    <location>
        <begin position="166"/>
        <end position="168"/>
    </location>
</feature>
<evidence type="ECO:0000256" key="6">
    <source>
        <dbReference type="SAM" id="Phobius"/>
    </source>
</evidence>
<evidence type="ECO:0000256" key="4">
    <source>
        <dbReference type="PROSITE-ProRule" id="PRU01161"/>
    </source>
</evidence>
<accession>A0A6P8F7J9</accession>
<dbReference type="Proteomes" id="UP000515152">
    <property type="component" value="Chromosome 3"/>
</dbReference>
<dbReference type="RefSeq" id="XP_031421094.1">
    <property type="nucleotide sequence ID" value="XM_031565234.1"/>
</dbReference>
<evidence type="ECO:0000256" key="1">
    <source>
        <dbReference type="ARBA" id="ARBA00013279"/>
    </source>
</evidence>
<dbReference type="Pfam" id="PF01734">
    <property type="entry name" value="Patatin"/>
    <property type="match status" value="1"/>
</dbReference>
<feature type="compositionally biased region" description="Polar residues" evidence="5">
    <location>
        <begin position="437"/>
        <end position="448"/>
    </location>
</feature>
<feature type="region of interest" description="Disordered" evidence="5">
    <location>
        <begin position="400"/>
        <end position="448"/>
    </location>
</feature>
<dbReference type="InterPro" id="IPR002641">
    <property type="entry name" value="PNPLA_dom"/>
</dbReference>
<dbReference type="GO" id="GO:0019433">
    <property type="term" value="P:triglyceride catabolic process"/>
    <property type="evidence" value="ECO:0007669"/>
    <property type="project" value="TreeGrafter"/>
</dbReference>
<keyword evidence="6" id="KW-0472">Membrane</keyword>